<reference evidence="7 8" key="1">
    <citation type="submission" date="2017-01" db="EMBL/GenBank/DDBJ databases">
        <title>A new Hymenobacter.</title>
        <authorList>
            <person name="Liang Y."/>
            <person name="Feng F."/>
        </authorList>
    </citation>
    <scope>NUCLEOTIDE SEQUENCE [LARGE SCALE GENOMIC DNA]</scope>
    <source>
        <strain evidence="7">MIMBbqt21</strain>
    </source>
</reference>
<evidence type="ECO:0000256" key="1">
    <source>
        <dbReference type="ARBA" id="ARBA00004196"/>
    </source>
</evidence>
<dbReference type="CDD" id="cd02966">
    <property type="entry name" value="TlpA_like_family"/>
    <property type="match status" value="1"/>
</dbReference>
<feature type="domain" description="Thioredoxin" evidence="6">
    <location>
        <begin position="240"/>
        <end position="384"/>
    </location>
</feature>
<evidence type="ECO:0000256" key="5">
    <source>
        <dbReference type="SAM" id="SignalP"/>
    </source>
</evidence>
<name>A0A243W7C0_9BACT</name>
<dbReference type="PROSITE" id="PS51352">
    <property type="entry name" value="THIOREDOXIN_2"/>
    <property type="match status" value="1"/>
</dbReference>
<dbReference type="GO" id="GO:0030313">
    <property type="term" value="C:cell envelope"/>
    <property type="evidence" value="ECO:0007669"/>
    <property type="project" value="UniProtKB-SubCell"/>
</dbReference>
<evidence type="ECO:0000256" key="2">
    <source>
        <dbReference type="ARBA" id="ARBA00022748"/>
    </source>
</evidence>
<keyword evidence="8" id="KW-1185">Reference proteome</keyword>
<dbReference type="GO" id="GO:0016491">
    <property type="term" value="F:oxidoreductase activity"/>
    <property type="evidence" value="ECO:0007669"/>
    <property type="project" value="InterPro"/>
</dbReference>
<dbReference type="InterPro" id="IPR050553">
    <property type="entry name" value="Thioredoxin_ResA/DsbE_sf"/>
</dbReference>
<comment type="subcellular location">
    <subcellularLocation>
        <location evidence="1">Cell envelope</location>
    </subcellularLocation>
</comment>
<dbReference type="Pfam" id="PF14289">
    <property type="entry name" value="DUF4369"/>
    <property type="match status" value="1"/>
</dbReference>
<accession>A0A243W7C0</accession>
<dbReference type="Gene3D" id="3.40.30.10">
    <property type="entry name" value="Glutaredoxin"/>
    <property type="match status" value="1"/>
</dbReference>
<keyword evidence="2" id="KW-0201">Cytochrome c-type biogenesis</keyword>
<dbReference type="InterPro" id="IPR036249">
    <property type="entry name" value="Thioredoxin-like_sf"/>
</dbReference>
<evidence type="ECO:0000259" key="6">
    <source>
        <dbReference type="PROSITE" id="PS51352"/>
    </source>
</evidence>
<evidence type="ECO:0000313" key="7">
    <source>
        <dbReference type="EMBL" id="OUJ67684.1"/>
    </source>
</evidence>
<comment type="caution">
    <text evidence="7">The sequence shown here is derived from an EMBL/GenBank/DDBJ whole genome shotgun (WGS) entry which is preliminary data.</text>
</comment>
<keyword evidence="5" id="KW-0732">Signal</keyword>
<protein>
    <recommendedName>
        <fullName evidence="6">Thioredoxin domain-containing protein</fullName>
    </recommendedName>
</protein>
<dbReference type="PANTHER" id="PTHR42852:SF6">
    <property type="entry name" value="THIOL:DISULFIDE INTERCHANGE PROTEIN DSBE"/>
    <property type="match status" value="1"/>
</dbReference>
<organism evidence="7 8">
    <name type="scientific">Hymenobacter crusticola</name>
    <dbReference type="NCBI Taxonomy" id="1770526"/>
    <lineage>
        <taxon>Bacteria</taxon>
        <taxon>Pseudomonadati</taxon>
        <taxon>Bacteroidota</taxon>
        <taxon>Cytophagia</taxon>
        <taxon>Cytophagales</taxon>
        <taxon>Hymenobacteraceae</taxon>
        <taxon>Hymenobacter</taxon>
    </lineage>
</organism>
<dbReference type="GO" id="GO:0017004">
    <property type="term" value="P:cytochrome complex assembly"/>
    <property type="evidence" value="ECO:0007669"/>
    <property type="project" value="UniProtKB-KW"/>
</dbReference>
<feature type="chain" id="PRO_5012738073" description="Thioredoxin domain-containing protein" evidence="5">
    <location>
        <begin position="24"/>
        <end position="385"/>
    </location>
</feature>
<dbReference type="InterPro" id="IPR013766">
    <property type="entry name" value="Thioredoxin_domain"/>
</dbReference>
<gene>
    <name evidence="7" type="ORF">BXP70_28725</name>
</gene>
<keyword evidence="4" id="KW-0676">Redox-active center</keyword>
<dbReference type="AlphaFoldDB" id="A0A243W7C0"/>
<sequence length="385" mass="43087">MNRYPLASFLSALSFLLPLRLLAQSGDYTIQGQLSPKTSATKIYLDYLKGEDVEHDSTDIRNGRFRFRGKVAMPTLGVLLLKQKTQSPNFLSISKLWVYLEPGVVQVTSVASLDHATLRGTPLNRDLQRLNIALRPSEAQLKALRHEDYLASPEQRKGQAFLTNLKQRRQQAEAAQQAVYRQFIQHNPRSQVSLAMIDIADQQEMNLPVVEPLFRSLAPAVRQSPAGRAYAARLAKARRLAVDVLAPDFSQPDPSGKLIRLSDFRGKYVLVDFWASWCRPCREGNPYLVAAYQQYHNHNFTVLGVSLDRPSGREAWLKALSTDKLPGTQVSDLKDFQNAAAQLYSIHSIPQNVLVGPDGRIVAKNIRAEVLSQRLATVLRAPAQP</sequence>
<dbReference type="GO" id="GO:0016209">
    <property type="term" value="F:antioxidant activity"/>
    <property type="evidence" value="ECO:0007669"/>
    <property type="project" value="InterPro"/>
</dbReference>
<dbReference type="OrthoDB" id="6399635at2"/>
<dbReference type="InterPro" id="IPR025380">
    <property type="entry name" value="DUF4369"/>
</dbReference>
<keyword evidence="3" id="KW-1015">Disulfide bond</keyword>
<feature type="signal peptide" evidence="5">
    <location>
        <begin position="1"/>
        <end position="23"/>
    </location>
</feature>
<dbReference type="InterPro" id="IPR000866">
    <property type="entry name" value="AhpC/TSA"/>
</dbReference>
<dbReference type="Pfam" id="PF00578">
    <property type="entry name" value="AhpC-TSA"/>
    <property type="match status" value="1"/>
</dbReference>
<evidence type="ECO:0000313" key="8">
    <source>
        <dbReference type="Proteomes" id="UP000194873"/>
    </source>
</evidence>
<dbReference type="EMBL" id="MTSE01000070">
    <property type="protein sequence ID" value="OUJ67684.1"/>
    <property type="molecule type" value="Genomic_DNA"/>
</dbReference>
<dbReference type="SUPFAM" id="SSF52833">
    <property type="entry name" value="Thioredoxin-like"/>
    <property type="match status" value="1"/>
</dbReference>
<evidence type="ECO:0000256" key="4">
    <source>
        <dbReference type="ARBA" id="ARBA00023284"/>
    </source>
</evidence>
<dbReference type="RefSeq" id="WP_086597553.1">
    <property type="nucleotide sequence ID" value="NZ_MTSE01000070.1"/>
</dbReference>
<dbReference type="Proteomes" id="UP000194873">
    <property type="component" value="Unassembled WGS sequence"/>
</dbReference>
<proteinExistence type="predicted"/>
<dbReference type="PANTHER" id="PTHR42852">
    <property type="entry name" value="THIOL:DISULFIDE INTERCHANGE PROTEIN DSBE"/>
    <property type="match status" value="1"/>
</dbReference>
<evidence type="ECO:0000256" key="3">
    <source>
        <dbReference type="ARBA" id="ARBA00023157"/>
    </source>
</evidence>